<gene>
    <name evidence="1" type="ORF">CTRU02_200505</name>
</gene>
<dbReference type="Proteomes" id="UP000805649">
    <property type="component" value="Unassembled WGS sequence"/>
</dbReference>
<accession>A0ACC3ZEW0</accession>
<protein>
    <submittedName>
        <fullName evidence="1">5-oxoprolinase</fullName>
    </submittedName>
</protein>
<proteinExistence type="predicted"/>
<comment type="caution">
    <text evidence="1">The sequence shown here is derived from an EMBL/GenBank/DDBJ whole genome shotgun (WGS) entry which is preliminary data.</text>
</comment>
<name>A0ACC3ZEW0_COLTU</name>
<evidence type="ECO:0000313" key="2">
    <source>
        <dbReference type="Proteomes" id="UP000805649"/>
    </source>
</evidence>
<keyword evidence="2" id="KW-1185">Reference proteome</keyword>
<sequence length="1105" mass="120687">MDSTPAAEVHPPGATPFVEKQQPADNTTTSASPANETPVIKEPAIEQKLAIPAEPITTSTPVAAAANATETPKSEEDDDLLTKVLKFLSTATPETLGAIAVGLAASTYFILGRVGLVLVGAFGGVVTFIAYEARHPEVSRAVRGEKGIDVLERLSITRIAEPPKDDAEEEEKLIQGFDDFQPETREALTGLVDAVIRDYVKWWYSPILPTDRSFPLSCRKLLNSFLLSVSNHLYRKRPADSFLDFMTNSSSMFIVFLSELSSAFTEQHNEPGASAAEVISKYLEENPNSNLANLLNHPQQAAKFRNVADDLLGFLDRSAYNCDPARVFLREILAGVILEMTLQSCSKPEWINGWIVYLLEAGEPDFSQAIDVGMQTGPEAAANNANNNAAFADIDGNLGNIALTKGNRSSLDMERARRKESSAHKKQLSKADEEMEEAMEEMKRMNALIAEEEAKRQSRQSINASRESIVQIPEGKIVSSPGEVSPRSQSSADKPSTYGSNGSNESNKEGSLHSPLTSKANTETSSQNPSPKHVASSSTSSQSQFLSFDQIVPPAKEDPDSSDESPRKPQLTLHNANIILHDDASNDNSRIRSKPLWDYLVQIEPSSHHYSGWMIVRRYSDFETLHEILRRIATISGATAFTEKHAELPNWKNHTRASLRGELERYVKDACWYQSLAESEGMKRFLEKDNGLGHGHSNSKSGLAWDTVGKNMLDVLTMGPKGAVEGGKAVFGGVTGVFSNIGLGARKNTASSLSEIQTNNRWSTGTPPRMDSTTSLNAALTSPVGSGPRKPRDSLDSQRSSVISTQPGKIAPMERRPSFDPRGDSEADGLKPRSDRWERNTPSATGSREHSRASSLAPLQSPPLRSPSSTSLDVMHIQHLPPPPDEMPEDYGSPTYVDMQSKMTEATGVRNNNSNGSNNGPASPSLPQAGKKEPKPARQHSPLTEQETNVAVELVFAIINEMYTLSSAWNIRRTLLAAAKSFLLRPGNPSLISIQNMMQESVIEANTSDTGLGYHLRKLRENTMPTDEERAAWPAEMTDEEKEKLRIKARNLLIKRGVPAALTGVMGQAATTDALGRIFDSLQVEEVARGLMFGMMLQAVRVVTH</sequence>
<reference evidence="1 2" key="1">
    <citation type="journal article" date="2020" name="Phytopathology">
        <title>Genome Sequence Resources of Colletotrichum truncatum, C. plurivorum, C. musicola, and C. sojae: Four Species Pathogenic to Soybean (Glycine max).</title>
        <authorList>
            <person name="Rogerio F."/>
            <person name="Boufleur T.R."/>
            <person name="Ciampi-Guillardi M."/>
            <person name="Sukno S.A."/>
            <person name="Thon M.R."/>
            <person name="Massola Junior N.S."/>
            <person name="Baroncelli R."/>
        </authorList>
    </citation>
    <scope>NUCLEOTIDE SEQUENCE [LARGE SCALE GENOMIC DNA]</scope>
    <source>
        <strain evidence="1 2">CMES1059</strain>
    </source>
</reference>
<organism evidence="1 2">
    <name type="scientific">Colletotrichum truncatum</name>
    <name type="common">Anthracnose fungus</name>
    <name type="synonym">Colletotrichum capsici</name>
    <dbReference type="NCBI Taxonomy" id="5467"/>
    <lineage>
        <taxon>Eukaryota</taxon>
        <taxon>Fungi</taxon>
        <taxon>Dikarya</taxon>
        <taxon>Ascomycota</taxon>
        <taxon>Pezizomycotina</taxon>
        <taxon>Sordariomycetes</taxon>
        <taxon>Hypocreomycetidae</taxon>
        <taxon>Glomerellales</taxon>
        <taxon>Glomerellaceae</taxon>
        <taxon>Colletotrichum</taxon>
        <taxon>Colletotrichum truncatum species complex</taxon>
    </lineage>
</organism>
<evidence type="ECO:0000313" key="1">
    <source>
        <dbReference type="EMBL" id="KAL0942619.1"/>
    </source>
</evidence>
<dbReference type="EMBL" id="VUJX02000001">
    <property type="protein sequence ID" value="KAL0942619.1"/>
    <property type="molecule type" value="Genomic_DNA"/>
</dbReference>